<dbReference type="InParanoid" id="A0A2G4YN54"/>
<dbReference type="Proteomes" id="UP000229730">
    <property type="component" value="Unassembled WGS sequence"/>
</dbReference>
<dbReference type="Pfam" id="PF02643">
    <property type="entry name" value="DUF192"/>
    <property type="match status" value="1"/>
</dbReference>
<sequence>MVSFDCEFVSMKFSRHIILRFIIAGLVLACFGPGASAAQQKQLQETPGPISAFSRLSIMNQAHKIHQFEVELADRPDLRAQGLMFRRHMTDTRGMLFLFDRSRVVNMWMKNTYLPLDIIFIDRSGRIVHIARNTVPETLDIVSSQSPVISALEVNAGLTQRLGIAVGDMIQHEIFPVLK</sequence>
<dbReference type="InterPro" id="IPR038695">
    <property type="entry name" value="Saro_0823-like_sf"/>
</dbReference>
<evidence type="ECO:0000313" key="1">
    <source>
        <dbReference type="EMBL" id="PHZ83740.1"/>
    </source>
</evidence>
<proteinExistence type="predicted"/>
<dbReference type="PANTHER" id="PTHR37953">
    <property type="entry name" value="UPF0127 PROTEIN MJ1496"/>
    <property type="match status" value="1"/>
</dbReference>
<accession>A0A2G4YN54</accession>
<name>A0A2G4YN54_9PROT</name>
<evidence type="ECO:0000313" key="2">
    <source>
        <dbReference type="Proteomes" id="UP000229730"/>
    </source>
</evidence>
<dbReference type="AlphaFoldDB" id="A0A2G4YN54"/>
<dbReference type="Gene3D" id="2.60.120.1140">
    <property type="entry name" value="Protein of unknown function DUF192"/>
    <property type="match status" value="1"/>
</dbReference>
<dbReference type="PANTHER" id="PTHR37953:SF1">
    <property type="entry name" value="UPF0127 PROTEIN MJ1496"/>
    <property type="match status" value="1"/>
</dbReference>
<dbReference type="EMBL" id="PDEM01000031">
    <property type="protein sequence ID" value="PHZ83740.1"/>
    <property type="molecule type" value="Genomic_DNA"/>
</dbReference>
<evidence type="ECO:0008006" key="3">
    <source>
        <dbReference type="Google" id="ProtNLM"/>
    </source>
</evidence>
<organism evidence="1 2">
    <name type="scientific">Paremcibacter congregatus</name>
    <dbReference type="NCBI Taxonomy" id="2043170"/>
    <lineage>
        <taxon>Bacteria</taxon>
        <taxon>Pseudomonadati</taxon>
        <taxon>Pseudomonadota</taxon>
        <taxon>Alphaproteobacteria</taxon>
        <taxon>Emcibacterales</taxon>
        <taxon>Emcibacteraceae</taxon>
        <taxon>Paremcibacter</taxon>
    </lineage>
</organism>
<gene>
    <name evidence="1" type="ORF">CRD36_15345</name>
</gene>
<keyword evidence="2" id="KW-1185">Reference proteome</keyword>
<dbReference type="InterPro" id="IPR003795">
    <property type="entry name" value="DUF192"/>
</dbReference>
<comment type="caution">
    <text evidence="1">The sequence shown here is derived from an EMBL/GenBank/DDBJ whole genome shotgun (WGS) entry which is preliminary data.</text>
</comment>
<protein>
    <recommendedName>
        <fullName evidence="3">DUF192 domain-containing protein</fullName>
    </recommendedName>
</protein>
<reference evidence="1 2" key="1">
    <citation type="submission" date="2017-10" db="EMBL/GenBank/DDBJ databases">
        <title>Frigbacter circumglobatus gen. nov. sp. nov., isolated from sediment cultured in situ.</title>
        <authorList>
            <person name="Zhao Z."/>
        </authorList>
    </citation>
    <scope>NUCLEOTIDE SEQUENCE [LARGE SCALE GENOMIC DNA]</scope>
    <source>
        <strain evidence="1 2">ZYL</strain>
    </source>
</reference>